<keyword evidence="2" id="KW-1133">Transmembrane helix</keyword>
<dbReference type="Proteomes" id="UP001501222">
    <property type="component" value="Unassembled WGS sequence"/>
</dbReference>
<accession>A0ABP6Z429</accession>
<organism evidence="3 4">
    <name type="scientific">Kribbella ginsengisoli</name>
    <dbReference type="NCBI Taxonomy" id="363865"/>
    <lineage>
        <taxon>Bacteria</taxon>
        <taxon>Bacillati</taxon>
        <taxon>Actinomycetota</taxon>
        <taxon>Actinomycetes</taxon>
        <taxon>Propionibacteriales</taxon>
        <taxon>Kribbellaceae</taxon>
        <taxon>Kribbella</taxon>
    </lineage>
</organism>
<evidence type="ECO:0008006" key="5">
    <source>
        <dbReference type="Google" id="ProtNLM"/>
    </source>
</evidence>
<gene>
    <name evidence="3" type="ORF">GCM10022235_79270</name>
</gene>
<dbReference type="InterPro" id="IPR005543">
    <property type="entry name" value="PASTA_dom"/>
</dbReference>
<keyword evidence="2" id="KW-0812">Transmembrane</keyword>
<proteinExistence type="predicted"/>
<comment type="caution">
    <text evidence="3">The sequence shown here is derived from an EMBL/GenBank/DDBJ whole genome shotgun (WGS) entry which is preliminary data.</text>
</comment>
<dbReference type="RefSeq" id="WP_344849491.1">
    <property type="nucleotide sequence ID" value="NZ_BAABAA010000019.1"/>
</dbReference>
<protein>
    <recommendedName>
        <fullName evidence="5">PASTA domain-containing protein</fullName>
    </recommendedName>
</protein>
<reference evidence="4" key="1">
    <citation type="journal article" date="2019" name="Int. J. Syst. Evol. Microbiol.">
        <title>The Global Catalogue of Microorganisms (GCM) 10K type strain sequencing project: providing services to taxonomists for standard genome sequencing and annotation.</title>
        <authorList>
            <consortium name="The Broad Institute Genomics Platform"/>
            <consortium name="The Broad Institute Genome Sequencing Center for Infectious Disease"/>
            <person name="Wu L."/>
            <person name="Ma J."/>
        </authorList>
    </citation>
    <scope>NUCLEOTIDE SEQUENCE [LARGE SCALE GENOMIC DNA]</scope>
    <source>
        <strain evidence="4">JCM 16928</strain>
    </source>
</reference>
<evidence type="ECO:0000313" key="3">
    <source>
        <dbReference type="EMBL" id="GAA3596049.1"/>
    </source>
</evidence>
<evidence type="ECO:0000313" key="4">
    <source>
        <dbReference type="Proteomes" id="UP001501222"/>
    </source>
</evidence>
<dbReference type="Gene3D" id="3.30.10.20">
    <property type="match status" value="1"/>
</dbReference>
<feature type="region of interest" description="Disordered" evidence="1">
    <location>
        <begin position="63"/>
        <end position="94"/>
    </location>
</feature>
<evidence type="ECO:0000256" key="2">
    <source>
        <dbReference type="SAM" id="Phobius"/>
    </source>
</evidence>
<sequence>MRESQLAELLERAGDRTVVGERPIDAMLAALPRRKRRRTALVSLAAAATVVAAVGGTALVATPGGGSGKVPASSKSTPNLSNPVPTAINGTGTNAVPAGMRPAGLGHVAIAVPQGWGTNQVRCGTPQTDTVLIDGWLTQACAFPRPVGVESVEVGDGAQELVYKYGFEPDEEFQIDGVKAQRQRTACWTGGAGGPQVCRGIVLLPSTGVWFSAESTTSAAEVDRILGRIMVLPDRVGVPEQHGVTTKDDGSSGRKYADLLRALGLRVETKATDAPGYAPGELLKVAPFPGTMLPQGATVTITVAAKR</sequence>
<dbReference type="EMBL" id="BAABAA010000019">
    <property type="protein sequence ID" value="GAA3596049.1"/>
    <property type="molecule type" value="Genomic_DNA"/>
</dbReference>
<name>A0ABP6Z429_9ACTN</name>
<evidence type="ECO:0000256" key="1">
    <source>
        <dbReference type="SAM" id="MobiDB-lite"/>
    </source>
</evidence>
<feature type="compositionally biased region" description="Polar residues" evidence="1">
    <location>
        <begin position="73"/>
        <end position="94"/>
    </location>
</feature>
<feature type="transmembrane region" description="Helical" evidence="2">
    <location>
        <begin position="40"/>
        <end position="61"/>
    </location>
</feature>
<dbReference type="CDD" id="cd06577">
    <property type="entry name" value="PASTA_pknB"/>
    <property type="match status" value="1"/>
</dbReference>
<keyword evidence="2" id="KW-0472">Membrane</keyword>
<keyword evidence="4" id="KW-1185">Reference proteome</keyword>